<gene>
    <name evidence="1" type="ORF">GALL_231650</name>
</gene>
<protein>
    <submittedName>
        <fullName evidence="1">Uncharacterized protein</fullName>
    </submittedName>
</protein>
<reference evidence="1" key="1">
    <citation type="submission" date="2016-10" db="EMBL/GenBank/DDBJ databases">
        <title>Sequence of Gallionella enrichment culture.</title>
        <authorList>
            <person name="Poehlein A."/>
            <person name="Muehling M."/>
            <person name="Daniel R."/>
        </authorList>
    </citation>
    <scope>NUCLEOTIDE SEQUENCE</scope>
</reference>
<accession>A0A1J5RHB7</accession>
<dbReference type="EMBL" id="MLJW01000178">
    <property type="protein sequence ID" value="OIQ94810.1"/>
    <property type="molecule type" value="Genomic_DNA"/>
</dbReference>
<evidence type="ECO:0000313" key="1">
    <source>
        <dbReference type="EMBL" id="OIQ94810.1"/>
    </source>
</evidence>
<sequence length="173" mass="19495">MPKPVGLDVRLGRKKAPTRMCRGFSLLAPWLPATRKTHDMSGCQHGRPRTGANLRDGKNLQAVECHLDHTPTKCAAPDFRPPRTSPDDFSARVAGRHPVLPRWVLAPTHRVSPASWTASRCQRDQVQRFPPSLMNYCVGFAAALWIPRLALRVYRFRVSRGRDSKAPLYRPVP</sequence>
<proteinExistence type="predicted"/>
<name>A0A1J5RHB7_9ZZZZ</name>
<dbReference type="AlphaFoldDB" id="A0A1J5RHB7"/>
<comment type="caution">
    <text evidence="1">The sequence shown here is derived from an EMBL/GenBank/DDBJ whole genome shotgun (WGS) entry which is preliminary data.</text>
</comment>
<organism evidence="1">
    <name type="scientific">mine drainage metagenome</name>
    <dbReference type="NCBI Taxonomy" id="410659"/>
    <lineage>
        <taxon>unclassified sequences</taxon>
        <taxon>metagenomes</taxon>
        <taxon>ecological metagenomes</taxon>
    </lineage>
</organism>